<name>A0A2B7X5P5_9EURO</name>
<dbReference type="GO" id="GO:0031965">
    <property type="term" value="C:nuclear membrane"/>
    <property type="evidence" value="ECO:0007669"/>
    <property type="project" value="UniProtKB-SubCell"/>
</dbReference>
<accession>A0A2B7X5P5</accession>
<keyword evidence="13" id="KW-1185">Reference proteome</keyword>
<evidence type="ECO:0000313" key="13">
    <source>
        <dbReference type="Proteomes" id="UP000223968"/>
    </source>
</evidence>
<dbReference type="GO" id="GO:0004577">
    <property type="term" value="F:N-acetylglucosaminyldiphosphodolichol N-acetylglucosaminyltransferase activity"/>
    <property type="evidence" value="ECO:0007669"/>
    <property type="project" value="TreeGrafter"/>
</dbReference>
<evidence type="ECO:0000256" key="9">
    <source>
        <dbReference type="ARBA" id="ARBA00023136"/>
    </source>
</evidence>
<evidence type="ECO:0000256" key="7">
    <source>
        <dbReference type="ARBA" id="ARBA00022824"/>
    </source>
</evidence>
<dbReference type="AlphaFoldDB" id="A0A2B7X5P5"/>
<evidence type="ECO:0000256" key="11">
    <source>
        <dbReference type="SAM" id="MobiDB-lite"/>
    </source>
</evidence>
<evidence type="ECO:0000256" key="10">
    <source>
        <dbReference type="ARBA" id="ARBA00032062"/>
    </source>
</evidence>
<sequence length="358" mass="39859">MNLPPYLPHFGLEHRILLDININNLLDGSNNTTCTFVNNYKYLASKGFSYIINNHTKHALTNPQIAIYFNSKLHNGHDKNKKESSGRESKHQFAHILVVLGSGGHTAEMLSMLKHAPLDTDIYTRRTYVVSSGDSFSASKAMEFERYLVQQQHPSTTVKKKDAAERSLHGTDVQNEATEPSFSKTPGPSETSTPYTIVTVPRARRVHQSYLTAPLSTLHCLWVCIAVLRGVHPDQEPSSSPSSSTITPPSHPDIILTNGPATAVCIILAAKILRAFNSIFYFLAFTPFIPFPRFPARPPKRKRPRTIFVESWARVTTLSLSGKIVLPLVDRFLVQWEGLEGYSSWFGGRAEFVGALVG</sequence>
<organism evidence="12 13">
    <name type="scientific">Helicocarpus griseus UAMH5409</name>
    <dbReference type="NCBI Taxonomy" id="1447875"/>
    <lineage>
        <taxon>Eukaryota</taxon>
        <taxon>Fungi</taxon>
        <taxon>Dikarya</taxon>
        <taxon>Ascomycota</taxon>
        <taxon>Pezizomycotina</taxon>
        <taxon>Eurotiomycetes</taxon>
        <taxon>Eurotiomycetidae</taxon>
        <taxon>Onygenales</taxon>
        <taxon>Ajellomycetaceae</taxon>
        <taxon>Helicocarpus</taxon>
    </lineage>
</organism>
<feature type="compositionally biased region" description="Polar residues" evidence="11">
    <location>
        <begin position="172"/>
        <end position="194"/>
    </location>
</feature>
<dbReference type="InterPro" id="IPR013969">
    <property type="entry name" value="Oligosacch_biosynth_Alg14"/>
</dbReference>
<gene>
    <name evidence="12" type="ORF">AJ79_07201</name>
</gene>
<dbReference type="GO" id="GO:0006488">
    <property type="term" value="P:dolichol-linked oligosaccharide biosynthetic process"/>
    <property type="evidence" value="ECO:0007669"/>
    <property type="project" value="InterPro"/>
</dbReference>
<reference evidence="12 13" key="1">
    <citation type="submission" date="2017-10" db="EMBL/GenBank/DDBJ databases">
        <title>Comparative genomics in systemic dimorphic fungi from Ajellomycetaceae.</title>
        <authorList>
            <person name="Munoz J.F."/>
            <person name="Mcewen J.G."/>
            <person name="Clay O.K."/>
            <person name="Cuomo C.A."/>
        </authorList>
    </citation>
    <scope>NUCLEOTIDE SEQUENCE [LARGE SCALE GENOMIC DNA]</scope>
    <source>
        <strain evidence="12 13">UAMH5409</strain>
    </source>
</reference>
<protein>
    <recommendedName>
        <fullName evidence="5">UDP-N-acetylglucosamine transferase subunit ALG14</fullName>
    </recommendedName>
    <alternativeName>
        <fullName evidence="10">Asparagine-linked glycosylation protein 14</fullName>
    </alternativeName>
</protein>
<dbReference type="Proteomes" id="UP000223968">
    <property type="component" value="Unassembled WGS sequence"/>
</dbReference>
<proteinExistence type="inferred from homology"/>
<dbReference type="PANTHER" id="PTHR12154">
    <property type="entry name" value="GLYCOSYL TRANSFERASE-RELATED"/>
    <property type="match status" value="1"/>
</dbReference>
<comment type="subunit">
    <text evidence="4">Heterodimer with ALG13 to form a functional enzyme.</text>
</comment>
<evidence type="ECO:0000256" key="3">
    <source>
        <dbReference type="ARBA" id="ARBA00009731"/>
    </source>
</evidence>
<evidence type="ECO:0000256" key="8">
    <source>
        <dbReference type="ARBA" id="ARBA00022989"/>
    </source>
</evidence>
<dbReference type="OrthoDB" id="37659at2759"/>
<comment type="similarity">
    <text evidence="3">Belongs to the ALG14 family.</text>
</comment>
<evidence type="ECO:0000256" key="1">
    <source>
        <dbReference type="ARBA" id="ARBA00004389"/>
    </source>
</evidence>
<keyword evidence="9" id="KW-0472">Membrane</keyword>
<evidence type="ECO:0000256" key="5">
    <source>
        <dbReference type="ARBA" id="ARBA00017467"/>
    </source>
</evidence>
<evidence type="ECO:0000256" key="6">
    <source>
        <dbReference type="ARBA" id="ARBA00022692"/>
    </source>
</evidence>
<dbReference type="GO" id="GO:0043541">
    <property type="term" value="C:UDP-N-acetylglucosamine transferase complex"/>
    <property type="evidence" value="ECO:0007669"/>
    <property type="project" value="TreeGrafter"/>
</dbReference>
<comment type="caution">
    <text evidence="12">The sequence shown here is derived from an EMBL/GenBank/DDBJ whole genome shotgun (WGS) entry which is preliminary data.</text>
</comment>
<evidence type="ECO:0000256" key="4">
    <source>
        <dbReference type="ARBA" id="ARBA00011335"/>
    </source>
</evidence>
<keyword evidence="6" id="KW-0812">Transmembrane</keyword>
<dbReference type="STRING" id="1447875.A0A2B7X5P5"/>
<dbReference type="Pfam" id="PF08660">
    <property type="entry name" value="Alg14"/>
    <property type="match status" value="2"/>
</dbReference>
<evidence type="ECO:0000313" key="12">
    <source>
        <dbReference type="EMBL" id="PGH04101.1"/>
    </source>
</evidence>
<dbReference type="PANTHER" id="PTHR12154:SF4">
    <property type="entry name" value="UDP-N-ACETYLGLUCOSAMINE TRANSFERASE SUBUNIT ALG14 HOMOLOG"/>
    <property type="match status" value="1"/>
</dbReference>
<keyword evidence="8" id="KW-1133">Transmembrane helix</keyword>
<comment type="subcellular location">
    <subcellularLocation>
        <location evidence="1">Endoplasmic reticulum membrane</location>
        <topology evidence="1">Single-pass membrane protein</topology>
    </subcellularLocation>
    <subcellularLocation>
        <location evidence="2">Nucleus membrane</location>
        <topology evidence="2">Single-pass membrane protein</topology>
    </subcellularLocation>
</comment>
<dbReference type="EMBL" id="PDNB01000140">
    <property type="protein sequence ID" value="PGH04101.1"/>
    <property type="molecule type" value="Genomic_DNA"/>
</dbReference>
<feature type="region of interest" description="Disordered" evidence="11">
    <location>
        <begin position="153"/>
        <end position="194"/>
    </location>
</feature>
<feature type="compositionally biased region" description="Basic and acidic residues" evidence="11">
    <location>
        <begin position="159"/>
        <end position="169"/>
    </location>
</feature>
<evidence type="ECO:0000256" key="2">
    <source>
        <dbReference type="ARBA" id="ARBA00004590"/>
    </source>
</evidence>
<keyword evidence="7" id="KW-0256">Endoplasmic reticulum</keyword>